<reference evidence="8 9" key="1">
    <citation type="journal article" date="2019" name="Int. J. Syst. Evol. Microbiol.">
        <title>The Global Catalogue of Microorganisms (GCM) 10K type strain sequencing project: providing services to taxonomists for standard genome sequencing and annotation.</title>
        <authorList>
            <consortium name="The Broad Institute Genomics Platform"/>
            <consortium name="The Broad Institute Genome Sequencing Center for Infectious Disease"/>
            <person name="Wu L."/>
            <person name="Ma J."/>
        </authorList>
    </citation>
    <scope>NUCLEOTIDE SEQUENCE [LARGE SCALE GENOMIC DNA]</scope>
    <source>
        <strain evidence="8 9">JCM 6886</strain>
    </source>
</reference>
<comment type="similarity">
    <text evidence="2 7">Belongs to the ExbD/TolR family.</text>
</comment>
<dbReference type="Gene3D" id="3.30.420.270">
    <property type="match status" value="1"/>
</dbReference>
<evidence type="ECO:0000313" key="9">
    <source>
        <dbReference type="Proteomes" id="UP001501476"/>
    </source>
</evidence>
<dbReference type="InterPro" id="IPR003400">
    <property type="entry name" value="ExbD"/>
</dbReference>
<name>A0ABN0TMT5_9GAMM</name>
<evidence type="ECO:0000256" key="1">
    <source>
        <dbReference type="ARBA" id="ARBA00004162"/>
    </source>
</evidence>
<protein>
    <submittedName>
        <fullName evidence="8">Biopolymer transporter ExbD</fullName>
    </submittedName>
</protein>
<sequence>MVTVSMIQMRKQDVNLSPKRSEEPDVNLTPMIDVVFLLLLFFMVSTSFIRESSLKVDLPEATGEAMAEQIDPIDIVIQADGKVLINDQAVTNVTSAGLAEVLKRVVGEQNDPHVIISADAKAEYQLIVTAMDTAQQLGYTKLTLATRQTTAE</sequence>
<evidence type="ECO:0000256" key="3">
    <source>
        <dbReference type="ARBA" id="ARBA00022475"/>
    </source>
</evidence>
<dbReference type="Pfam" id="PF02472">
    <property type="entry name" value="ExbD"/>
    <property type="match status" value="1"/>
</dbReference>
<dbReference type="EMBL" id="BAAADG010000005">
    <property type="protein sequence ID" value="GAA0225698.1"/>
    <property type="molecule type" value="Genomic_DNA"/>
</dbReference>
<dbReference type="PANTHER" id="PTHR30558:SF3">
    <property type="entry name" value="BIOPOLYMER TRANSPORT PROTEIN EXBD-RELATED"/>
    <property type="match status" value="1"/>
</dbReference>
<organism evidence="8 9">
    <name type="scientific">Methylophaga marina</name>
    <dbReference type="NCBI Taxonomy" id="45495"/>
    <lineage>
        <taxon>Bacteria</taxon>
        <taxon>Pseudomonadati</taxon>
        <taxon>Pseudomonadota</taxon>
        <taxon>Gammaproteobacteria</taxon>
        <taxon>Thiotrichales</taxon>
        <taxon>Piscirickettsiaceae</taxon>
        <taxon>Methylophaga</taxon>
    </lineage>
</organism>
<comment type="subcellular location">
    <subcellularLocation>
        <location evidence="1">Cell membrane</location>
        <topology evidence="1">Single-pass membrane protein</topology>
    </subcellularLocation>
    <subcellularLocation>
        <location evidence="7">Cell membrane</location>
        <topology evidence="7">Single-pass type II membrane protein</topology>
    </subcellularLocation>
</comment>
<evidence type="ECO:0000313" key="8">
    <source>
        <dbReference type="EMBL" id="GAA0225698.1"/>
    </source>
</evidence>
<accession>A0ABN0TMT5</accession>
<keyword evidence="4 7" id="KW-0812">Transmembrane</keyword>
<evidence type="ECO:0000256" key="2">
    <source>
        <dbReference type="ARBA" id="ARBA00005811"/>
    </source>
</evidence>
<keyword evidence="3" id="KW-1003">Cell membrane</keyword>
<keyword evidence="7" id="KW-0813">Transport</keyword>
<dbReference type="PANTHER" id="PTHR30558">
    <property type="entry name" value="EXBD MEMBRANE COMPONENT OF PMF-DRIVEN MACROMOLECULE IMPORT SYSTEM"/>
    <property type="match status" value="1"/>
</dbReference>
<keyword evidence="9" id="KW-1185">Reference proteome</keyword>
<keyword evidence="6" id="KW-0472">Membrane</keyword>
<evidence type="ECO:0000256" key="6">
    <source>
        <dbReference type="ARBA" id="ARBA00023136"/>
    </source>
</evidence>
<dbReference type="Proteomes" id="UP001501476">
    <property type="component" value="Unassembled WGS sequence"/>
</dbReference>
<evidence type="ECO:0000256" key="7">
    <source>
        <dbReference type="RuleBase" id="RU003879"/>
    </source>
</evidence>
<gene>
    <name evidence="8" type="ORF">GCM10008964_16620</name>
</gene>
<proteinExistence type="inferred from homology"/>
<evidence type="ECO:0000256" key="4">
    <source>
        <dbReference type="ARBA" id="ARBA00022692"/>
    </source>
</evidence>
<comment type="caution">
    <text evidence="8">The sequence shown here is derived from an EMBL/GenBank/DDBJ whole genome shotgun (WGS) entry which is preliminary data.</text>
</comment>
<evidence type="ECO:0000256" key="5">
    <source>
        <dbReference type="ARBA" id="ARBA00022989"/>
    </source>
</evidence>
<keyword evidence="5" id="KW-1133">Transmembrane helix</keyword>
<keyword evidence="7" id="KW-0653">Protein transport</keyword>